<name>A0ABW4P1D2_9NOCA</name>
<reference evidence="15" key="1">
    <citation type="journal article" date="2019" name="Int. J. Syst. Evol. Microbiol.">
        <title>The Global Catalogue of Microorganisms (GCM) 10K type strain sequencing project: providing services to taxonomists for standard genome sequencing and annotation.</title>
        <authorList>
            <consortium name="The Broad Institute Genomics Platform"/>
            <consortium name="The Broad Institute Genome Sequencing Center for Infectious Disease"/>
            <person name="Wu L."/>
            <person name="Ma J."/>
        </authorList>
    </citation>
    <scope>NUCLEOTIDE SEQUENCE [LARGE SCALE GENOMIC DNA]</scope>
    <source>
        <strain evidence="15">DT72</strain>
    </source>
</reference>
<dbReference type="Pfam" id="PF00202">
    <property type="entry name" value="Aminotran_3"/>
    <property type="match status" value="1"/>
</dbReference>
<evidence type="ECO:0000256" key="10">
    <source>
        <dbReference type="ARBA" id="ARBA00029744"/>
    </source>
</evidence>
<dbReference type="Gene3D" id="3.40.640.10">
    <property type="entry name" value="Type I PLP-dependent aspartate aminotransferase-like (Major domain)"/>
    <property type="match status" value="1"/>
</dbReference>
<comment type="function">
    <text evidence="2">Catalyzes reversively the conversion of L-aspartate beta-semialdehyde (ASA) to L-2,4-diaminobutyrate (DABA) by transamination with L-glutamate.</text>
</comment>
<evidence type="ECO:0000256" key="11">
    <source>
        <dbReference type="ARBA" id="ARBA00030665"/>
    </source>
</evidence>
<evidence type="ECO:0000256" key="3">
    <source>
        <dbReference type="ARBA" id="ARBA00004946"/>
    </source>
</evidence>
<dbReference type="InterPro" id="IPR015424">
    <property type="entry name" value="PyrdxlP-dep_Trfase"/>
</dbReference>
<proteinExistence type="inferred from homology"/>
<evidence type="ECO:0000256" key="4">
    <source>
        <dbReference type="ARBA" id="ARBA00008954"/>
    </source>
</evidence>
<evidence type="ECO:0000256" key="5">
    <source>
        <dbReference type="ARBA" id="ARBA00013155"/>
    </source>
</evidence>
<sequence>GAGIPLVHSTPMPFDNYFDGEMPDFHWFERVLDDAGSGLNRPAAVIVETVQGEGGVNVARPEWLRALADLCSSRDILLIVDDVQMGCGRTGPFFSFEIAGITPDIVTLSKSIGGYGLPMALTLFKPELDVWTPGEHNGTFRGNNPAFVTATAALEQYWADDRLSRSVAEKGEQVHTALTALADRFEGVSTRGRGLVRGLVFDQPDLAGQVCTAAFESGLLTETSGPSDEVVKLLPPLTISPDDLTLGLSILTGAVAAVSREREYRA</sequence>
<evidence type="ECO:0000256" key="2">
    <source>
        <dbReference type="ARBA" id="ARBA00002189"/>
    </source>
</evidence>
<dbReference type="PANTHER" id="PTHR43552">
    <property type="entry name" value="DIAMINOBUTYRATE--2-OXOGLUTARATE AMINOTRANSFERASE"/>
    <property type="match status" value="1"/>
</dbReference>
<evidence type="ECO:0000256" key="13">
    <source>
        <dbReference type="ARBA" id="ARBA00049111"/>
    </source>
</evidence>
<evidence type="ECO:0000256" key="8">
    <source>
        <dbReference type="ARBA" id="ARBA00022679"/>
    </source>
</evidence>
<dbReference type="RefSeq" id="WP_378483358.1">
    <property type="nucleotide sequence ID" value="NZ_JBHUFB010000001.1"/>
</dbReference>
<comment type="catalytic activity">
    <reaction evidence="13">
        <text>L-2,4-diaminobutanoate + 2-oxoglutarate = L-aspartate 4-semialdehyde + L-glutamate</text>
        <dbReference type="Rhea" id="RHEA:11160"/>
        <dbReference type="ChEBI" id="CHEBI:16810"/>
        <dbReference type="ChEBI" id="CHEBI:29985"/>
        <dbReference type="ChEBI" id="CHEBI:58761"/>
        <dbReference type="ChEBI" id="CHEBI:537519"/>
        <dbReference type="EC" id="2.6.1.76"/>
    </reaction>
</comment>
<gene>
    <name evidence="14" type="ORF">ACFSJG_01140</name>
</gene>
<keyword evidence="9" id="KW-0663">Pyridoxal phosphate</keyword>
<dbReference type="Gene3D" id="3.90.1150.10">
    <property type="entry name" value="Aspartate Aminotransferase, domain 1"/>
    <property type="match status" value="1"/>
</dbReference>
<organism evidence="14 15">
    <name type="scientific">Rhodococcus gannanensis</name>
    <dbReference type="NCBI Taxonomy" id="1960308"/>
    <lineage>
        <taxon>Bacteria</taxon>
        <taxon>Bacillati</taxon>
        <taxon>Actinomycetota</taxon>
        <taxon>Actinomycetes</taxon>
        <taxon>Mycobacteriales</taxon>
        <taxon>Nocardiaceae</taxon>
        <taxon>Rhodococcus</taxon>
    </lineage>
</organism>
<protein>
    <recommendedName>
        <fullName evidence="6">Diaminobutyrate--2-oxoglutarate transaminase</fullName>
        <ecNumber evidence="5">2.6.1.76</ecNumber>
    </recommendedName>
    <alternativeName>
        <fullName evidence="11">DABA aminotransferase</fullName>
    </alternativeName>
    <alternativeName>
        <fullName evidence="12">Diaminobutyrate--2-oxoglutarate aminotransferase</fullName>
    </alternativeName>
    <alternativeName>
        <fullName evidence="10">L-2,4-diaminobutyric acid transaminase</fullName>
    </alternativeName>
</protein>
<comment type="cofactor">
    <cofactor evidence="1">
        <name>pyridoxal 5'-phosphate</name>
        <dbReference type="ChEBI" id="CHEBI:597326"/>
    </cofactor>
</comment>
<dbReference type="InterPro" id="IPR015422">
    <property type="entry name" value="PyrdxlP-dep_Trfase_small"/>
</dbReference>
<dbReference type="InterPro" id="IPR049704">
    <property type="entry name" value="Aminotrans_3_PPA_site"/>
</dbReference>
<accession>A0ABW4P1D2</accession>
<dbReference type="SUPFAM" id="SSF53383">
    <property type="entry name" value="PLP-dependent transferases"/>
    <property type="match status" value="1"/>
</dbReference>
<dbReference type="InterPro" id="IPR005814">
    <property type="entry name" value="Aminotrans_3"/>
</dbReference>
<evidence type="ECO:0000256" key="12">
    <source>
        <dbReference type="ARBA" id="ARBA00031476"/>
    </source>
</evidence>
<evidence type="ECO:0000256" key="1">
    <source>
        <dbReference type="ARBA" id="ARBA00001933"/>
    </source>
</evidence>
<dbReference type="EC" id="2.6.1.76" evidence="5"/>
<evidence type="ECO:0000256" key="6">
    <source>
        <dbReference type="ARBA" id="ARBA00014798"/>
    </source>
</evidence>
<comment type="similarity">
    <text evidence="4">Belongs to the class-III pyridoxal-phosphate-dependent aminotransferase family.</text>
</comment>
<dbReference type="PANTHER" id="PTHR43552:SF2">
    <property type="entry name" value="DIAMINOBUTYRATE--2-OXOGLUTARATE TRANSAMINASE"/>
    <property type="match status" value="1"/>
</dbReference>
<keyword evidence="7 14" id="KW-0032">Aminotransferase</keyword>
<comment type="pathway">
    <text evidence="3">Amine and polyamine biosynthesis; ectoine biosynthesis; L-ectoine from L-aspartate 4-semialdehyde: step 1/3.</text>
</comment>
<comment type="caution">
    <text evidence="14">The sequence shown here is derived from an EMBL/GenBank/DDBJ whole genome shotgun (WGS) entry which is preliminary data.</text>
</comment>
<dbReference type="EMBL" id="JBHUFB010000001">
    <property type="protein sequence ID" value="MFD1810805.1"/>
    <property type="molecule type" value="Genomic_DNA"/>
</dbReference>
<feature type="non-terminal residue" evidence="14">
    <location>
        <position position="1"/>
    </location>
</feature>
<evidence type="ECO:0000256" key="7">
    <source>
        <dbReference type="ARBA" id="ARBA00022576"/>
    </source>
</evidence>
<evidence type="ECO:0000313" key="14">
    <source>
        <dbReference type="EMBL" id="MFD1810805.1"/>
    </source>
</evidence>
<keyword evidence="8" id="KW-0808">Transferase</keyword>
<keyword evidence="15" id="KW-1185">Reference proteome</keyword>
<dbReference type="Proteomes" id="UP001597286">
    <property type="component" value="Unassembled WGS sequence"/>
</dbReference>
<dbReference type="InterPro" id="IPR004637">
    <property type="entry name" value="Dat"/>
</dbReference>
<dbReference type="PROSITE" id="PS00600">
    <property type="entry name" value="AA_TRANSFER_CLASS_3"/>
    <property type="match status" value="1"/>
</dbReference>
<dbReference type="GO" id="GO:0008483">
    <property type="term" value="F:transaminase activity"/>
    <property type="evidence" value="ECO:0007669"/>
    <property type="project" value="UniProtKB-KW"/>
</dbReference>
<evidence type="ECO:0000313" key="15">
    <source>
        <dbReference type="Proteomes" id="UP001597286"/>
    </source>
</evidence>
<dbReference type="InterPro" id="IPR015421">
    <property type="entry name" value="PyrdxlP-dep_Trfase_major"/>
</dbReference>
<evidence type="ECO:0000256" key="9">
    <source>
        <dbReference type="ARBA" id="ARBA00022898"/>
    </source>
</evidence>